<evidence type="ECO:0000313" key="1">
    <source>
        <dbReference type="EMBL" id="KAF1935359.1"/>
    </source>
</evidence>
<dbReference type="Proteomes" id="UP000800038">
    <property type="component" value="Unassembled WGS sequence"/>
</dbReference>
<keyword evidence="2" id="KW-1185">Reference proteome</keyword>
<sequence length="99" mass="10791">MATFTSVPQATSFQFRQYDPTLLKRTKSKAKAKVTGHTLRRDGTEGPTYNLGLLHQDTKGNLHAVPIADVEEMDLAMCGPFGADHTVATSLAVNCLTRE</sequence>
<evidence type="ECO:0000313" key="2">
    <source>
        <dbReference type="Proteomes" id="UP000800038"/>
    </source>
</evidence>
<reference evidence="1" key="1">
    <citation type="journal article" date="2020" name="Stud. Mycol.">
        <title>101 Dothideomycetes genomes: a test case for predicting lifestyles and emergence of pathogens.</title>
        <authorList>
            <person name="Haridas S."/>
            <person name="Albert R."/>
            <person name="Binder M."/>
            <person name="Bloem J."/>
            <person name="Labutti K."/>
            <person name="Salamov A."/>
            <person name="Andreopoulos B."/>
            <person name="Baker S."/>
            <person name="Barry K."/>
            <person name="Bills G."/>
            <person name="Bluhm B."/>
            <person name="Cannon C."/>
            <person name="Castanera R."/>
            <person name="Culley D."/>
            <person name="Daum C."/>
            <person name="Ezra D."/>
            <person name="Gonzalez J."/>
            <person name="Henrissat B."/>
            <person name="Kuo A."/>
            <person name="Liang C."/>
            <person name="Lipzen A."/>
            <person name="Lutzoni F."/>
            <person name="Magnuson J."/>
            <person name="Mondo S."/>
            <person name="Nolan M."/>
            <person name="Ohm R."/>
            <person name="Pangilinan J."/>
            <person name="Park H.-J."/>
            <person name="Ramirez L."/>
            <person name="Alfaro M."/>
            <person name="Sun H."/>
            <person name="Tritt A."/>
            <person name="Yoshinaga Y."/>
            <person name="Zwiers L.-H."/>
            <person name="Turgeon B."/>
            <person name="Goodwin S."/>
            <person name="Spatafora J."/>
            <person name="Crous P."/>
            <person name="Grigoriev I."/>
        </authorList>
    </citation>
    <scope>NUCLEOTIDE SEQUENCE</scope>
    <source>
        <strain evidence="1">CBS 161.51</strain>
    </source>
</reference>
<organism evidence="1 2">
    <name type="scientific">Clathrospora elynae</name>
    <dbReference type="NCBI Taxonomy" id="706981"/>
    <lineage>
        <taxon>Eukaryota</taxon>
        <taxon>Fungi</taxon>
        <taxon>Dikarya</taxon>
        <taxon>Ascomycota</taxon>
        <taxon>Pezizomycotina</taxon>
        <taxon>Dothideomycetes</taxon>
        <taxon>Pleosporomycetidae</taxon>
        <taxon>Pleosporales</taxon>
        <taxon>Diademaceae</taxon>
        <taxon>Clathrospora</taxon>
    </lineage>
</organism>
<accession>A0A6A5S6H3</accession>
<dbReference type="EMBL" id="ML976280">
    <property type="protein sequence ID" value="KAF1935359.1"/>
    <property type="molecule type" value="Genomic_DNA"/>
</dbReference>
<dbReference type="AlphaFoldDB" id="A0A6A5S6H3"/>
<protein>
    <submittedName>
        <fullName evidence="1">Uncharacterized protein</fullName>
    </submittedName>
</protein>
<name>A0A6A5S6H3_9PLEO</name>
<proteinExistence type="predicted"/>
<gene>
    <name evidence="1" type="ORF">EJ02DRAFT_460452</name>
</gene>